<comment type="caution">
    <text evidence="1">The sequence shown here is derived from an EMBL/GenBank/DDBJ whole genome shotgun (WGS) entry which is preliminary data.</text>
</comment>
<dbReference type="AlphaFoldDB" id="W1NCV5"/>
<dbReference type="KEGG" id="hhu:AR456_10710"/>
<keyword evidence="2" id="KW-1185">Reference proteome</keyword>
<organism evidence="1 2">
    <name type="scientific">Halomonas huangheensis</name>
    <dbReference type="NCBI Taxonomy" id="1178482"/>
    <lineage>
        <taxon>Bacteria</taxon>
        <taxon>Pseudomonadati</taxon>
        <taxon>Pseudomonadota</taxon>
        <taxon>Gammaproteobacteria</taxon>
        <taxon>Oceanospirillales</taxon>
        <taxon>Halomonadaceae</taxon>
        <taxon>Halomonas</taxon>
    </lineage>
</organism>
<name>W1NCV5_9GAMM</name>
<gene>
    <name evidence="1" type="ORF">BJB45_15965</name>
</gene>
<reference evidence="1 2" key="1">
    <citation type="submission" date="2013-08" db="EMBL/GenBank/DDBJ databases">
        <title>draft genome of Halomonas huanghegensis, strain BJGMM-B45T.</title>
        <authorList>
            <person name="Miao C."/>
            <person name="Wan Y."/>
            <person name="Jin W."/>
        </authorList>
    </citation>
    <scope>NUCLEOTIDE SEQUENCE [LARGE SCALE GENOMIC DNA]</scope>
    <source>
        <strain evidence="1 2">BJGMM-B45</strain>
    </source>
</reference>
<dbReference type="EMBL" id="AVBC01000014">
    <property type="protein sequence ID" value="ERL52775.1"/>
    <property type="molecule type" value="Genomic_DNA"/>
</dbReference>
<proteinExistence type="predicted"/>
<evidence type="ECO:0000313" key="2">
    <source>
        <dbReference type="Proteomes" id="UP000019113"/>
    </source>
</evidence>
<accession>W1NCV5</accession>
<protein>
    <submittedName>
        <fullName evidence="1">Uncharacterized protein</fullName>
    </submittedName>
</protein>
<evidence type="ECO:0000313" key="1">
    <source>
        <dbReference type="EMBL" id="ERL52775.1"/>
    </source>
</evidence>
<sequence length="63" mass="6923">MLFLLDCFGYAQQVEAEHIDGGREVADAVHATLFADVDVSAKSRSVYSRSPYEVEKTKEASLA</sequence>
<dbReference type="Proteomes" id="UP000019113">
    <property type="component" value="Unassembled WGS sequence"/>
</dbReference>